<dbReference type="CDD" id="cd14978">
    <property type="entry name" value="7tmA_FMRFamide_R-like"/>
    <property type="match status" value="1"/>
</dbReference>
<evidence type="ECO:0000256" key="3">
    <source>
        <dbReference type="ARBA" id="ARBA00022692"/>
    </source>
</evidence>
<feature type="transmembrane region" description="Helical" evidence="6">
    <location>
        <begin position="6"/>
        <end position="24"/>
    </location>
</feature>
<dbReference type="OrthoDB" id="5864054at2759"/>
<comment type="subcellular location">
    <subcellularLocation>
        <location evidence="1">Membrane</location>
    </subcellularLocation>
</comment>
<dbReference type="HOGENOM" id="CLU_009579_24_4_1"/>
<comment type="similarity">
    <text evidence="2">Belongs to the G-protein coupled receptor 1 family.</text>
</comment>
<evidence type="ECO:0000256" key="5">
    <source>
        <dbReference type="ARBA" id="ARBA00023136"/>
    </source>
</evidence>
<feature type="transmembrane region" description="Helical" evidence="6">
    <location>
        <begin position="125"/>
        <end position="149"/>
    </location>
</feature>
<evidence type="ECO:0000259" key="7">
    <source>
        <dbReference type="PROSITE" id="PS50262"/>
    </source>
</evidence>
<feature type="domain" description="G-protein coupled receptors family 1 profile" evidence="7">
    <location>
        <begin position="15"/>
        <end position="315"/>
    </location>
</feature>
<dbReference type="InterPro" id="IPR017452">
    <property type="entry name" value="GPCR_Rhodpsn_7TM"/>
</dbReference>
<dbReference type="eggNOG" id="ENOG502RFAV">
    <property type="taxonomic scope" value="Eukaryota"/>
</dbReference>
<feature type="transmembrane region" description="Helical" evidence="6">
    <location>
        <begin position="299"/>
        <end position="318"/>
    </location>
</feature>
<dbReference type="PRINTS" id="PR00237">
    <property type="entry name" value="GPCRRHODOPSN"/>
</dbReference>
<feature type="non-terminal residue" evidence="8">
    <location>
        <position position="323"/>
    </location>
</feature>
<gene>
    <name evidence="8" type="ORF">DAPPUDRAFT_22307</name>
</gene>
<dbReference type="Gene3D" id="1.20.1070.10">
    <property type="entry name" value="Rhodopsin 7-helix transmembrane proteins"/>
    <property type="match status" value="1"/>
</dbReference>
<feature type="transmembrane region" description="Helical" evidence="6">
    <location>
        <begin position="36"/>
        <end position="60"/>
    </location>
</feature>
<protein>
    <submittedName>
        <fullName evidence="8">Putative neuropeptide G protein-coupled receptor</fullName>
    </submittedName>
</protein>
<evidence type="ECO:0000256" key="1">
    <source>
        <dbReference type="ARBA" id="ARBA00004370"/>
    </source>
</evidence>
<dbReference type="PROSITE" id="PS50262">
    <property type="entry name" value="G_PROTEIN_RECEP_F1_2"/>
    <property type="match status" value="1"/>
</dbReference>
<feature type="non-terminal residue" evidence="8">
    <location>
        <position position="1"/>
    </location>
</feature>
<feature type="transmembrane region" description="Helical" evidence="6">
    <location>
        <begin position="191"/>
        <end position="214"/>
    </location>
</feature>
<dbReference type="SUPFAM" id="SSF81321">
    <property type="entry name" value="Family A G protein-coupled receptor-like"/>
    <property type="match status" value="1"/>
</dbReference>
<sequence>HGILSLIICLAGCLANIVNIVVLSRRELRRNAINRILCSLAVADFLLMLEYIPFACHMYLFPGRSLQTRYSYPWAVFVLFHAHFTLVAHTVSIWLTLSLAFWRYEVLKNGRHQRRKNGRRCHQRCTRTIAMAYIGSVLLCIPSFITFGIQSEPIKNTNFTINHTQLPTASSWSSSSTPLQLPEAVIYKAHLWAYSVVMKLGPCLVLTVLTCWLVRRLWEAERHHQSLTANGQIRQTELVIPARNRRKLSHQTDRTTRMLVAVLVLFLVTEIPQGVMALLSGVLGRQFFIKCYSTGMGEILDLLALLNSAINFLLYCSMSRQFR</sequence>
<dbReference type="InParanoid" id="E9GNF9"/>
<dbReference type="GO" id="GO:0005886">
    <property type="term" value="C:plasma membrane"/>
    <property type="evidence" value="ECO:0000318"/>
    <property type="project" value="GO_Central"/>
</dbReference>
<dbReference type="PhylomeDB" id="E9GNF9"/>
<dbReference type="OMA" id="RIHAYIS"/>
<name>E9GNF9_DAPPU</name>
<evidence type="ECO:0000256" key="2">
    <source>
        <dbReference type="ARBA" id="ARBA00010663"/>
    </source>
</evidence>
<dbReference type="Pfam" id="PF10324">
    <property type="entry name" value="7TM_GPCR_Srw"/>
    <property type="match status" value="1"/>
</dbReference>
<dbReference type="InterPro" id="IPR019427">
    <property type="entry name" value="7TM_GPCR_serpentine_rcpt_Srw"/>
</dbReference>
<evidence type="ECO:0000313" key="8">
    <source>
        <dbReference type="EMBL" id="EFX79023.1"/>
    </source>
</evidence>
<keyword evidence="8" id="KW-0675">Receptor</keyword>
<evidence type="ECO:0000256" key="6">
    <source>
        <dbReference type="SAM" id="Phobius"/>
    </source>
</evidence>
<proteinExistence type="inferred from homology"/>
<evidence type="ECO:0000313" key="9">
    <source>
        <dbReference type="Proteomes" id="UP000000305"/>
    </source>
</evidence>
<feature type="transmembrane region" description="Helical" evidence="6">
    <location>
        <begin position="80"/>
        <end position="104"/>
    </location>
</feature>
<dbReference type="EMBL" id="GL732554">
    <property type="protein sequence ID" value="EFX79023.1"/>
    <property type="molecule type" value="Genomic_DNA"/>
</dbReference>
<keyword evidence="5 6" id="KW-0472">Membrane</keyword>
<feature type="transmembrane region" description="Helical" evidence="6">
    <location>
        <begin position="258"/>
        <end position="279"/>
    </location>
</feature>
<keyword evidence="9" id="KW-1185">Reference proteome</keyword>
<dbReference type="InterPro" id="IPR053219">
    <property type="entry name" value="GPCR_Dmsr-1"/>
</dbReference>
<dbReference type="AlphaFoldDB" id="E9GNF9"/>
<evidence type="ECO:0000256" key="4">
    <source>
        <dbReference type="ARBA" id="ARBA00022989"/>
    </source>
</evidence>
<dbReference type="InterPro" id="IPR000276">
    <property type="entry name" value="GPCR_Rhodpsn"/>
</dbReference>
<reference evidence="8 9" key="1">
    <citation type="journal article" date="2011" name="Science">
        <title>The ecoresponsive genome of Daphnia pulex.</title>
        <authorList>
            <person name="Colbourne J.K."/>
            <person name="Pfrender M.E."/>
            <person name="Gilbert D."/>
            <person name="Thomas W.K."/>
            <person name="Tucker A."/>
            <person name="Oakley T.H."/>
            <person name="Tokishita S."/>
            <person name="Aerts A."/>
            <person name="Arnold G.J."/>
            <person name="Basu M.K."/>
            <person name="Bauer D.J."/>
            <person name="Caceres C.E."/>
            <person name="Carmel L."/>
            <person name="Casola C."/>
            <person name="Choi J.H."/>
            <person name="Detter J.C."/>
            <person name="Dong Q."/>
            <person name="Dusheyko S."/>
            <person name="Eads B.D."/>
            <person name="Frohlich T."/>
            <person name="Geiler-Samerotte K.A."/>
            <person name="Gerlach D."/>
            <person name="Hatcher P."/>
            <person name="Jogdeo S."/>
            <person name="Krijgsveld J."/>
            <person name="Kriventseva E.V."/>
            <person name="Kultz D."/>
            <person name="Laforsch C."/>
            <person name="Lindquist E."/>
            <person name="Lopez J."/>
            <person name="Manak J.R."/>
            <person name="Muller J."/>
            <person name="Pangilinan J."/>
            <person name="Patwardhan R.P."/>
            <person name="Pitluck S."/>
            <person name="Pritham E.J."/>
            <person name="Rechtsteiner A."/>
            <person name="Rho M."/>
            <person name="Rogozin I.B."/>
            <person name="Sakarya O."/>
            <person name="Salamov A."/>
            <person name="Schaack S."/>
            <person name="Shapiro H."/>
            <person name="Shiga Y."/>
            <person name="Skalitzky C."/>
            <person name="Smith Z."/>
            <person name="Souvorov A."/>
            <person name="Sung W."/>
            <person name="Tang Z."/>
            <person name="Tsuchiya D."/>
            <person name="Tu H."/>
            <person name="Vos H."/>
            <person name="Wang M."/>
            <person name="Wolf Y.I."/>
            <person name="Yamagata H."/>
            <person name="Yamada T."/>
            <person name="Ye Y."/>
            <person name="Shaw J.R."/>
            <person name="Andrews J."/>
            <person name="Crease T.J."/>
            <person name="Tang H."/>
            <person name="Lucas S.M."/>
            <person name="Robertson H.M."/>
            <person name="Bork P."/>
            <person name="Koonin E.V."/>
            <person name="Zdobnov E.M."/>
            <person name="Grigoriev I.V."/>
            <person name="Lynch M."/>
            <person name="Boore J.L."/>
        </authorList>
    </citation>
    <scope>NUCLEOTIDE SEQUENCE [LARGE SCALE GENOMIC DNA]</scope>
</reference>
<dbReference type="Proteomes" id="UP000000305">
    <property type="component" value="Unassembled WGS sequence"/>
</dbReference>
<dbReference type="PANTHER" id="PTHR46273:SF4">
    <property type="entry name" value="AT19640P"/>
    <property type="match status" value="1"/>
</dbReference>
<keyword evidence="3 6" id="KW-0812">Transmembrane</keyword>
<organism evidence="8 9">
    <name type="scientific">Daphnia pulex</name>
    <name type="common">Water flea</name>
    <dbReference type="NCBI Taxonomy" id="6669"/>
    <lineage>
        <taxon>Eukaryota</taxon>
        <taxon>Metazoa</taxon>
        <taxon>Ecdysozoa</taxon>
        <taxon>Arthropoda</taxon>
        <taxon>Crustacea</taxon>
        <taxon>Branchiopoda</taxon>
        <taxon>Diplostraca</taxon>
        <taxon>Cladocera</taxon>
        <taxon>Anomopoda</taxon>
        <taxon>Daphniidae</taxon>
        <taxon>Daphnia</taxon>
    </lineage>
</organism>
<dbReference type="KEGG" id="dpx:DAPPUDRAFT_22307"/>
<dbReference type="GO" id="GO:0008528">
    <property type="term" value="F:G protein-coupled peptide receptor activity"/>
    <property type="evidence" value="ECO:0000318"/>
    <property type="project" value="GO_Central"/>
</dbReference>
<accession>E9GNF9</accession>
<dbReference type="PANTHER" id="PTHR46273">
    <property type="entry name" value="MYOSUPPRESSIN RECEPTOR 1, ISOFORM B-RELATED"/>
    <property type="match status" value="1"/>
</dbReference>
<dbReference type="GO" id="GO:0007186">
    <property type="term" value="P:G protein-coupled receptor signaling pathway"/>
    <property type="evidence" value="ECO:0000318"/>
    <property type="project" value="GO_Central"/>
</dbReference>
<keyword evidence="4 6" id="KW-1133">Transmembrane helix</keyword>